<dbReference type="RefSeq" id="WP_116559990.1">
    <property type="nucleotide sequence ID" value="NZ_QDKM01000018.1"/>
</dbReference>
<accession>A0A2T8HPC4</accession>
<evidence type="ECO:0000313" key="1">
    <source>
        <dbReference type="EMBL" id="PVH27270.1"/>
    </source>
</evidence>
<sequence length="382" mass="41790">MSNHGAAVYIDSPIPSAVRQVAPFYAQDVFSNEMTPLFMRRRPGTAFGLLPKQGVNGVHVTQVGGKVAKKLPVKRGGAVFYAFNGQGNLHTVANRSYKHILVLHGESNKRASARPAARLYDYICVAGDIAIDRYIDGGIFRRADVDEGRLIQVGDTFVQNLDGYRTDPEGGEAVLYAPTWEGFGGDINNYSSIGFDGLQIVARAMRIRGLSRVVIRPHPYLGMLKQGLIKQLVRDAVELSRSSQVVFDLSDANLAVAATVRLAMLTGAKNISIKDDIEPVALCMCDISAMEAICLKERLPHMIVSRGVKVPKRVEPFYARKAIKNLGEAPALLKSYLDEHEQIDDAHRAAAFSVSHPDLASPTGSVRFARLMQIISQNGFWG</sequence>
<dbReference type="OrthoDB" id="7806295at2"/>
<comment type="caution">
    <text evidence="1">The sequence shown here is derived from an EMBL/GenBank/DDBJ whole genome shotgun (WGS) entry which is preliminary data.</text>
</comment>
<dbReference type="EMBL" id="QDKM01000018">
    <property type="protein sequence ID" value="PVH27270.1"/>
    <property type="molecule type" value="Genomic_DNA"/>
</dbReference>
<gene>
    <name evidence="1" type="ORF">DDE20_18450</name>
</gene>
<organism evidence="1 2">
    <name type="scientific">Pararhodobacter oceanensis</name>
    <dbReference type="NCBI Taxonomy" id="2172121"/>
    <lineage>
        <taxon>Bacteria</taxon>
        <taxon>Pseudomonadati</taxon>
        <taxon>Pseudomonadota</taxon>
        <taxon>Alphaproteobacteria</taxon>
        <taxon>Rhodobacterales</taxon>
        <taxon>Paracoccaceae</taxon>
        <taxon>Pararhodobacter</taxon>
    </lineage>
</organism>
<reference evidence="1 2" key="1">
    <citation type="submission" date="2018-04" db="EMBL/GenBank/DDBJ databases">
        <title>Pararhodobacter oceanense sp. nov., isolated from marine intertidal sediment.</title>
        <authorList>
            <person name="Wang X.-L."/>
            <person name="Du Z.-J."/>
        </authorList>
    </citation>
    <scope>NUCLEOTIDE SEQUENCE [LARGE SCALE GENOMIC DNA]</scope>
    <source>
        <strain evidence="1 2">AM505</strain>
    </source>
</reference>
<evidence type="ECO:0000313" key="2">
    <source>
        <dbReference type="Proteomes" id="UP000245911"/>
    </source>
</evidence>
<protein>
    <submittedName>
        <fullName evidence="1">Uncharacterized protein</fullName>
    </submittedName>
</protein>
<name>A0A2T8HPC4_9RHOB</name>
<dbReference type="AlphaFoldDB" id="A0A2T8HPC4"/>
<keyword evidence="2" id="KW-1185">Reference proteome</keyword>
<dbReference type="Proteomes" id="UP000245911">
    <property type="component" value="Unassembled WGS sequence"/>
</dbReference>
<proteinExistence type="predicted"/>